<dbReference type="Pfam" id="PF01725">
    <property type="entry name" value="Ham1p_like"/>
    <property type="match status" value="1"/>
</dbReference>
<feature type="binding site" evidence="7">
    <location>
        <position position="92"/>
    </location>
    <ligand>
        <name>substrate</name>
    </ligand>
</feature>
<comment type="catalytic activity">
    <reaction evidence="7">
        <text>XTP + H2O = XMP + diphosphate + H(+)</text>
        <dbReference type="Rhea" id="RHEA:28610"/>
        <dbReference type="ChEBI" id="CHEBI:15377"/>
        <dbReference type="ChEBI" id="CHEBI:15378"/>
        <dbReference type="ChEBI" id="CHEBI:33019"/>
        <dbReference type="ChEBI" id="CHEBI:57464"/>
        <dbReference type="ChEBI" id="CHEBI:61314"/>
        <dbReference type="EC" id="3.6.1.66"/>
    </reaction>
</comment>
<sequence>MSGAGGAAGGGAAGDGAALDGGTARTVVLATHNRGKVVELRDILGDALGGIELVAYDGPEPVEDGDTYAANALIKARAAVAHTGLPALADDSGIAVDALGGAPGIHSARYAGTRVDADNIALLLQNLDGVVERTAAFVCAAAFVTPSGVEHVFEALWNGEVRTEPIGDGGHGYDPVFQPDDADRSAAQLTRAEKNALSHRSKAFRGIAPIVREWFAGEDPQA</sequence>
<feature type="binding site" evidence="7">
    <location>
        <position position="91"/>
    </location>
    <ligand>
        <name>Mg(2+)</name>
        <dbReference type="ChEBI" id="CHEBI:18420"/>
    </ligand>
</feature>
<feature type="binding site" evidence="7">
    <location>
        <begin position="199"/>
        <end position="200"/>
    </location>
    <ligand>
        <name>substrate</name>
    </ligand>
</feature>
<name>A0ABN1Z9C3_9MICO</name>
<evidence type="ECO:0000256" key="6">
    <source>
        <dbReference type="ARBA" id="ARBA00023080"/>
    </source>
</evidence>
<gene>
    <name evidence="9" type="primary">rdgB</name>
    <name evidence="9" type="ORF">GCM10009627_05200</name>
</gene>
<dbReference type="Proteomes" id="UP001501742">
    <property type="component" value="Unassembled WGS sequence"/>
</dbReference>
<proteinExistence type="inferred from homology"/>
<dbReference type="HAMAP" id="MF_01405">
    <property type="entry name" value="Non_canon_purine_NTPase"/>
    <property type="match status" value="1"/>
</dbReference>
<reference evidence="9 10" key="1">
    <citation type="journal article" date="2019" name="Int. J. Syst. Evol. Microbiol.">
        <title>The Global Catalogue of Microorganisms (GCM) 10K type strain sequencing project: providing services to taxonomists for standard genome sequencing and annotation.</title>
        <authorList>
            <consortium name="The Broad Institute Genomics Platform"/>
            <consortium name="The Broad Institute Genome Sequencing Center for Infectious Disease"/>
            <person name="Wu L."/>
            <person name="Ma J."/>
        </authorList>
    </citation>
    <scope>NUCLEOTIDE SEQUENCE [LARGE SCALE GENOMIC DNA]</scope>
    <source>
        <strain evidence="9 10">JCM 12140</strain>
    </source>
</reference>
<accession>A0ABN1Z9C3</accession>
<comment type="caution">
    <text evidence="9">The sequence shown here is derived from an EMBL/GenBank/DDBJ whole genome shotgun (WGS) entry which is preliminary data.</text>
</comment>
<keyword evidence="6 7" id="KW-0546">Nucleotide metabolism</keyword>
<comment type="subunit">
    <text evidence="7">Homodimer.</text>
</comment>
<keyword evidence="2 7" id="KW-0479">Metal-binding</keyword>
<dbReference type="NCBIfam" id="TIGR00042">
    <property type="entry name" value="RdgB/HAM1 family non-canonical purine NTP pyrophosphatase"/>
    <property type="match status" value="1"/>
</dbReference>
<evidence type="ECO:0000256" key="2">
    <source>
        <dbReference type="ARBA" id="ARBA00022723"/>
    </source>
</evidence>
<evidence type="ECO:0000256" key="5">
    <source>
        <dbReference type="ARBA" id="ARBA00022842"/>
    </source>
</evidence>
<comment type="function">
    <text evidence="7">Pyrophosphatase that catalyzes the hydrolysis of nucleoside triphosphates to their monophosphate derivatives, with a high preference for the non-canonical purine nucleotides XTP (xanthosine triphosphate), dITP (deoxyinosine triphosphate) and ITP. Seems to function as a house-cleaning enzyme that removes non-canonical purine nucleotides from the nucleotide pool, thus preventing their incorporation into DNA/RNA and avoiding chromosomal lesions.</text>
</comment>
<keyword evidence="4 7" id="KW-0378">Hydrolase</keyword>
<keyword evidence="3 7" id="KW-0547">Nucleotide-binding</keyword>
<dbReference type="InterPro" id="IPR020922">
    <property type="entry name" value="dITP/XTP_pyrophosphatase"/>
</dbReference>
<keyword evidence="5 7" id="KW-0460">Magnesium</keyword>
<comment type="similarity">
    <text evidence="1 7 8">Belongs to the HAM1 NTPase family.</text>
</comment>
<dbReference type="EMBL" id="BAAAJX010000002">
    <property type="protein sequence ID" value="GAA1492174.1"/>
    <property type="molecule type" value="Genomic_DNA"/>
</dbReference>
<dbReference type="PANTHER" id="PTHR11067:SF9">
    <property type="entry name" value="INOSINE TRIPHOSPHATE PYROPHOSPHATASE"/>
    <property type="match status" value="1"/>
</dbReference>
<evidence type="ECO:0000256" key="7">
    <source>
        <dbReference type="HAMAP-Rule" id="MF_01405"/>
    </source>
</evidence>
<evidence type="ECO:0000256" key="3">
    <source>
        <dbReference type="ARBA" id="ARBA00022741"/>
    </source>
</evidence>
<evidence type="ECO:0000313" key="10">
    <source>
        <dbReference type="Proteomes" id="UP001501742"/>
    </source>
</evidence>
<comment type="catalytic activity">
    <reaction evidence="7">
        <text>dITP + H2O = dIMP + diphosphate + H(+)</text>
        <dbReference type="Rhea" id="RHEA:28342"/>
        <dbReference type="ChEBI" id="CHEBI:15377"/>
        <dbReference type="ChEBI" id="CHEBI:15378"/>
        <dbReference type="ChEBI" id="CHEBI:33019"/>
        <dbReference type="ChEBI" id="CHEBI:61194"/>
        <dbReference type="ChEBI" id="CHEBI:61382"/>
        <dbReference type="EC" id="3.6.1.66"/>
    </reaction>
</comment>
<keyword evidence="10" id="KW-1185">Reference proteome</keyword>
<feature type="binding site" evidence="7">
    <location>
        <position position="194"/>
    </location>
    <ligand>
        <name>substrate</name>
    </ligand>
</feature>
<evidence type="ECO:0000313" key="9">
    <source>
        <dbReference type="EMBL" id="GAA1492174.1"/>
    </source>
</evidence>
<dbReference type="InterPro" id="IPR002637">
    <property type="entry name" value="RdgB/HAM1"/>
</dbReference>
<dbReference type="EC" id="3.6.1.66" evidence="7"/>
<evidence type="ECO:0000256" key="4">
    <source>
        <dbReference type="ARBA" id="ARBA00022801"/>
    </source>
</evidence>
<comment type="catalytic activity">
    <reaction evidence="7">
        <text>ITP + H2O = IMP + diphosphate + H(+)</text>
        <dbReference type="Rhea" id="RHEA:29399"/>
        <dbReference type="ChEBI" id="CHEBI:15377"/>
        <dbReference type="ChEBI" id="CHEBI:15378"/>
        <dbReference type="ChEBI" id="CHEBI:33019"/>
        <dbReference type="ChEBI" id="CHEBI:58053"/>
        <dbReference type="ChEBI" id="CHEBI:61402"/>
        <dbReference type="EC" id="3.6.1.66"/>
    </reaction>
</comment>
<dbReference type="InterPro" id="IPR029001">
    <property type="entry name" value="ITPase-like_fam"/>
</dbReference>
<feature type="binding site" evidence="7">
    <location>
        <begin position="171"/>
        <end position="174"/>
    </location>
    <ligand>
        <name>substrate</name>
    </ligand>
</feature>
<comment type="cofactor">
    <cofactor evidence="7">
        <name>Mg(2+)</name>
        <dbReference type="ChEBI" id="CHEBI:18420"/>
    </cofactor>
    <text evidence="7">Binds 1 Mg(2+) ion per subunit.</text>
</comment>
<dbReference type="SUPFAM" id="SSF52972">
    <property type="entry name" value="ITPase-like"/>
    <property type="match status" value="1"/>
</dbReference>
<dbReference type="PANTHER" id="PTHR11067">
    <property type="entry name" value="INOSINE TRIPHOSPHATE PYROPHOSPHATASE/HAM1 PROTEIN"/>
    <property type="match status" value="1"/>
</dbReference>
<comment type="caution">
    <text evidence="7">Lacks conserved residue(s) required for the propagation of feature annotation.</text>
</comment>
<evidence type="ECO:0000256" key="8">
    <source>
        <dbReference type="RuleBase" id="RU003781"/>
    </source>
</evidence>
<evidence type="ECO:0000256" key="1">
    <source>
        <dbReference type="ARBA" id="ARBA00008023"/>
    </source>
</evidence>
<dbReference type="Gene3D" id="3.90.950.10">
    <property type="match status" value="1"/>
</dbReference>
<feature type="active site" description="Proton acceptor" evidence="7">
    <location>
        <position position="91"/>
    </location>
</feature>
<dbReference type="CDD" id="cd00515">
    <property type="entry name" value="HAM1"/>
    <property type="match status" value="1"/>
</dbReference>
<feature type="binding site" evidence="7">
    <location>
        <begin position="31"/>
        <end position="36"/>
    </location>
    <ligand>
        <name>substrate</name>
    </ligand>
</feature>
<organism evidence="9 10">
    <name type="scientific">Curtobacterium herbarum</name>
    <dbReference type="NCBI Taxonomy" id="150122"/>
    <lineage>
        <taxon>Bacteria</taxon>
        <taxon>Bacillati</taxon>
        <taxon>Actinomycetota</taxon>
        <taxon>Actinomycetes</taxon>
        <taxon>Micrococcales</taxon>
        <taxon>Microbacteriaceae</taxon>
        <taxon>Curtobacterium</taxon>
    </lineage>
</organism>
<protein>
    <recommendedName>
        <fullName evidence="7">dITP/XTP pyrophosphatase</fullName>
        <ecNumber evidence="7">3.6.1.66</ecNumber>
    </recommendedName>
    <alternativeName>
        <fullName evidence="7">Non-canonical purine NTP pyrophosphatase</fullName>
    </alternativeName>
    <alternativeName>
        <fullName evidence="7">Non-standard purine NTP pyrophosphatase</fullName>
    </alternativeName>
    <alternativeName>
        <fullName evidence="7">Nucleoside-triphosphate diphosphatase</fullName>
    </alternativeName>
    <alternativeName>
        <fullName evidence="7">Nucleoside-triphosphate pyrophosphatase</fullName>
        <shortName evidence="7">NTPase</shortName>
    </alternativeName>
</protein>